<accession>A0A3G5A1R7</accession>
<organism evidence="2">
    <name type="scientific">Faunusvirus sp</name>
    <dbReference type="NCBI Taxonomy" id="2487766"/>
    <lineage>
        <taxon>Viruses</taxon>
        <taxon>Varidnaviria</taxon>
        <taxon>Bamfordvirae</taxon>
        <taxon>Nucleocytoviricota</taxon>
        <taxon>Megaviricetes</taxon>
        <taxon>Imitervirales</taxon>
        <taxon>Mimiviridae</taxon>
    </lineage>
</organism>
<sequence length="906" mass="103742">MSTQPETSNILNDLITQGDKLDVKMATFIEWHNSTDIVFILGAHGHVPETYVHNEKFMKWNVQTNPPFVFVAVHDKIRNGMKYTYGSTFYIPVMENSQPQQVIRCGSSACDKPNCSDCYKVDIADLNANIGFRRNFPNFSKIYGSCLSTLTRFYGKVELLYVAPNKSVISCKSAIVSEVEKPAEQKRIIAQKSKTIDEIKLGEYADINEKNMKAWCADRDITFQLITENSELRNLWKFCGDNYHYDSACFTYFAHHSEFRFTGDSYKYYNYAVVLYIPIISNSIEQDVDSCVDGDCDKLNCLTCNKSNTYVDFRRKFPKYTEIKDVNTVKHIFGKVKLYSIEGRNLLRCIPQPAPVKTTNENKIGALDAIASTGATKRRCITVDTLRVGESVDVDDRTFRDHFINCNVLFQLATKENILYEKCANDFKDGYFTYYTGHSKVKKQKSSDATRFNYSAVLYLPIIENSYEQKRFTCDGTGCEELNCESCHDGINITELNKSLVYRANFPFYKTIEGSQLDQFANLFGRIKLCSTEPAAKMPAPVSEIVQKQEIINDLAIGEMIDIDEMTIRTIDELNNADFKLGTNDIYGLNYHNAKTDMFTYFAEYSVIKRTLFEVPKKNTYGVVLYVPIMANSYAQEEYDCDDEDYDDEDYEDIECDRLHCVSCYHDVDIDKLNMDTSFRVKFPKFQKIKLAQSDGLSGELSGRIKLLCISPVQPASCPQIAPVKSVMAAEEIGKINFVVQELTVPADDMPNLELIPTQCNQFRQDVDKENPPELTPKDFSKENLVGINPTKVGLTLESMTPYFRETKDAAIRYEEAKQAFEDSKRKLAKWANPATADDDIDQECSTLMKKYIELQNEKRDRIAEEAIKKKRAEIEDVEREYQALAIKRMKLENEMQHIQAYASLD</sequence>
<protein>
    <submittedName>
        <fullName evidence="2">Uncharacterized protein</fullName>
    </submittedName>
</protein>
<proteinExistence type="predicted"/>
<keyword evidence="1" id="KW-0175">Coiled coil</keyword>
<evidence type="ECO:0000256" key="1">
    <source>
        <dbReference type="SAM" id="Coils"/>
    </source>
</evidence>
<reference evidence="2" key="1">
    <citation type="submission" date="2018-10" db="EMBL/GenBank/DDBJ databases">
        <title>Hidden diversity of soil giant viruses.</title>
        <authorList>
            <person name="Schulz F."/>
            <person name="Alteio L."/>
            <person name="Goudeau D."/>
            <person name="Ryan E.M."/>
            <person name="Malmstrom R.R."/>
            <person name="Blanchard J."/>
            <person name="Woyke T."/>
        </authorList>
    </citation>
    <scope>NUCLEOTIDE SEQUENCE</scope>
    <source>
        <strain evidence="2">FNV1</strain>
    </source>
</reference>
<dbReference type="EMBL" id="MK072145">
    <property type="protein sequence ID" value="AYV79439.1"/>
    <property type="molecule type" value="Genomic_DNA"/>
</dbReference>
<evidence type="ECO:0000313" key="2">
    <source>
        <dbReference type="EMBL" id="AYV79439.1"/>
    </source>
</evidence>
<name>A0A3G5A1R7_9VIRU</name>
<feature type="coiled-coil region" evidence="1">
    <location>
        <begin position="861"/>
        <end position="895"/>
    </location>
</feature>
<gene>
    <name evidence="2" type="ORF">Faunusvirus14_6</name>
</gene>